<keyword evidence="1" id="KW-0694">RNA-binding</keyword>
<sequence>MACFCVRAKRCCCCCCCLSEFLPLCMALPRLAMSGLFLPQLDPVMQAAAGYQDTHDYQRMVPRTPPNDGTQGRLPAELSLQSPVDFMEGRPPRTGHRRAASVDVPTPPQMHERWTEPPARSPSAHRTPQDRQSYARALSQGQTHVHQGSGRVGAQGGAAARNSSPGPVQLTRAQSDRVDSAGAANSFGQGSPGLHRHRRRTASDTRFLQQQPLHGHGVFIARLPFGTEAAEVVNVMGEFGAIVGGVDGIQVRDGRNGCYAFVSYETEEAAEAAIRGPVKFGGKQVFIERKYSTVDGAAGAPSPGPNLARGRGRPGPGSRRTGSVG</sequence>
<feature type="region of interest" description="Disordered" evidence="2">
    <location>
        <begin position="294"/>
        <end position="325"/>
    </location>
</feature>
<evidence type="ECO:0000313" key="5">
    <source>
        <dbReference type="EMBL" id="CAD7696536.1"/>
    </source>
</evidence>
<dbReference type="SMART" id="SM00360">
    <property type="entry name" value="RRM"/>
    <property type="match status" value="1"/>
</dbReference>
<keyword evidence="6" id="KW-1185">Reference proteome</keyword>
<dbReference type="PANTHER" id="PTHR10693">
    <property type="entry name" value="RAS GTPASE-ACTIVATING PROTEIN-BINDING PROTEIN"/>
    <property type="match status" value="1"/>
</dbReference>
<protein>
    <recommendedName>
        <fullName evidence="4">RRM domain-containing protein</fullName>
    </recommendedName>
</protein>
<dbReference type="OrthoDB" id="339151at2759"/>
<dbReference type="InterPro" id="IPR039539">
    <property type="entry name" value="Ras_GTPase_bind_prot"/>
</dbReference>
<dbReference type="EMBL" id="CAJHUC010000498">
    <property type="protein sequence ID" value="CAD7696536.1"/>
    <property type="molecule type" value="Genomic_DNA"/>
</dbReference>
<feature type="domain" description="RRM" evidence="4">
    <location>
        <begin position="216"/>
        <end position="299"/>
    </location>
</feature>
<dbReference type="PANTHER" id="PTHR10693:SF20">
    <property type="entry name" value="AT27578P"/>
    <property type="match status" value="1"/>
</dbReference>
<dbReference type="GO" id="GO:1990904">
    <property type="term" value="C:ribonucleoprotein complex"/>
    <property type="evidence" value="ECO:0007669"/>
    <property type="project" value="TreeGrafter"/>
</dbReference>
<feature type="signal peptide" evidence="3">
    <location>
        <begin position="1"/>
        <end position="27"/>
    </location>
</feature>
<proteinExistence type="predicted"/>
<name>A0A8S1IQH5_9CHLO</name>
<dbReference type="AlphaFoldDB" id="A0A8S1IQH5"/>
<dbReference type="InterPro" id="IPR035979">
    <property type="entry name" value="RBD_domain_sf"/>
</dbReference>
<reference evidence="5" key="1">
    <citation type="submission" date="2020-12" db="EMBL/GenBank/DDBJ databases">
        <authorList>
            <person name="Iha C."/>
        </authorList>
    </citation>
    <scope>NUCLEOTIDE SEQUENCE</scope>
</reference>
<feature type="compositionally biased region" description="Low complexity" evidence="2">
    <location>
        <begin position="316"/>
        <end position="325"/>
    </location>
</feature>
<dbReference type="SUPFAM" id="SSF54928">
    <property type="entry name" value="RNA-binding domain, RBD"/>
    <property type="match status" value="1"/>
</dbReference>
<dbReference type="InterPro" id="IPR000504">
    <property type="entry name" value="RRM_dom"/>
</dbReference>
<dbReference type="Gene3D" id="3.30.70.330">
    <property type="match status" value="1"/>
</dbReference>
<dbReference type="InterPro" id="IPR012677">
    <property type="entry name" value="Nucleotide-bd_a/b_plait_sf"/>
</dbReference>
<evidence type="ECO:0000256" key="3">
    <source>
        <dbReference type="SAM" id="SignalP"/>
    </source>
</evidence>
<dbReference type="GO" id="GO:0005829">
    <property type="term" value="C:cytosol"/>
    <property type="evidence" value="ECO:0007669"/>
    <property type="project" value="TreeGrafter"/>
</dbReference>
<keyword evidence="3" id="KW-0732">Signal</keyword>
<feature type="chain" id="PRO_5035903811" description="RRM domain-containing protein" evidence="3">
    <location>
        <begin position="28"/>
        <end position="325"/>
    </location>
</feature>
<accession>A0A8S1IQH5</accession>
<evidence type="ECO:0000259" key="4">
    <source>
        <dbReference type="PROSITE" id="PS50102"/>
    </source>
</evidence>
<gene>
    <name evidence="5" type="ORF">OSTQU699_LOCUS1897</name>
</gene>
<dbReference type="PROSITE" id="PS50102">
    <property type="entry name" value="RRM"/>
    <property type="match status" value="1"/>
</dbReference>
<dbReference type="GO" id="GO:0003729">
    <property type="term" value="F:mRNA binding"/>
    <property type="evidence" value="ECO:0007669"/>
    <property type="project" value="TreeGrafter"/>
</dbReference>
<evidence type="ECO:0000256" key="2">
    <source>
        <dbReference type="SAM" id="MobiDB-lite"/>
    </source>
</evidence>
<comment type="caution">
    <text evidence="5">The sequence shown here is derived from an EMBL/GenBank/DDBJ whole genome shotgun (WGS) entry which is preliminary data.</text>
</comment>
<evidence type="ECO:0000313" key="6">
    <source>
        <dbReference type="Proteomes" id="UP000708148"/>
    </source>
</evidence>
<evidence type="ECO:0000256" key="1">
    <source>
        <dbReference type="PROSITE-ProRule" id="PRU00176"/>
    </source>
</evidence>
<organism evidence="5 6">
    <name type="scientific">Ostreobium quekettii</name>
    <dbReference type="NCBI Taxonomy" id="121088"/>
    <lineage>
        <taxon>Eukaryota</taxon>
        <taxon>Viridiplantae</taxon>
        <taxon>Chlorophyta</taxon>
        <taxon>core chlorophytes</taxon>
        <taxon>Ulvophyceae</taxon>
        <taxon>TCBD clade</taxon>
        <taxon>Bryopsidales</taxon>
        <taxon>Ostreobineae</taxon>
        <taxon>Ostreobiaceae</taxon>
        <taxon>Ostreobium</taxon>
    </lineage>
</organism>
<feature type="region of interest" description="Disordered" evidence="2">
    <location>
        <begin position="60"/>
        <end position="203"/>
    </location>
</feature>
<dbReference type="Proteomes" id="UP000708148">
    <property type="component" value="Unassembled WGS sequence"/>
</dbReference>
<dbReference type="Pfam" id="PF00076">
    <property type="entry name" value="RRM_1"/>
    <property type="match status" value="1"/>
</dbReference>